<dbReference type="SUPFAM" id="SSF53850">
    <property type="entry name" value="Periplasmic binding protein-like II"/>
    <property type="match status" value="1"/>
</dbReference>
<dbReference type="Gene3D" id="3.40.190.150">
    <property type="entry name" value="Bordetella uptake gene, domain 1"/>
    <property type="match status" value="1"/>
</dbReference>
<dbReference type="PIRSF" id="PIRSF017082">
    <property type="entry name" value="YflP"/>
    <property type="match status" value="1"/>
</dbReference>
<name>A0A424W6C8_ALCXX</name>
<dbReference type="EMBL" id="QVXO01000055">
    <property type="protein sequence ID" value="RPJ88794.1"/>
    <property type="molecule type" value="Genomic_DNA"/>
</dbReference>
<feature type="signal peptide" evidence="2">
    <location>
        <begin position="1"/>
        <end position="39"/>
    </location>
</feature>
<evidence type="ECO:0000256" key="2">
    <source>
        <dbReference type="SAM" id="SignalP"/>
    </source>
</evidence>
<accession>A0A424W6C8</accession>
<comment type="caution">
    <text evidence="3">The sequence shown here is derived from an EMBL/GenBank/DDBJ whole genome shotgun (WGS) entry which is preliminary data.</text>
</comment>
<evidence type="ECO:0000256" key="1">
    <source>
        <dbReference type="ARBA" id="ARBA00006987"/>
    </source>
</evidence>
<sequence length="342" mass="36603">MNLSKHLRRKAPTQALATVARRAGWAAVALACLSLRAHAQTDYPSKPLRLVVPYQAGGQVDVIARSVAEGLGKRLGQSVLVENKPGAGGIIATNHVAKSAPDGYTLLLTLATPITANLVLYKKLPYDPRTELRPISDISKSSGVIVVRGSLPVKNMDELIAHARKEPGALRMGSWGPGSTPHVIQRYMNKTYGIDILNVPYKGELPIVTALLAGQIDVALASAYTLRQHLAAGKIRALAVLGGKRISSLPDVPSMAEAGYDDEAYRTVTPTTLLAPAQTPADIVERLGREISATVQSPEVRERLLAMDLEPIGNLPHEAEAEYQTYLPIVLKLTTDAGVTLD</sequence>
<dbReference type="PANTHER" id="PTHR42928:SF5">
    <property type="entry name" value="BLR1237 PROTEIN"/>
    <property type="match status" value="1"/>
</dbReference>
<reference evidence="3 4" key="1">
    <citation type="submission" date="2018-08" db="EMBL/GenBank/DDBJ databases">
        <title>Achromobacter xylosoxidans Genome sequencing and assembly.</title>
        <authorList>
            <person name="Wang R."/>
            <person name="Rensing C."/>
            <person name="Li Y."/>
        </authorList>
    </citation>
    <scope>NUCLEOTIDE SEQUENCE [LARGE SCALE GENOMIC DNA]</scope>
    <source>
        <strain evidence="3 4">GD003A</strain>
    </source>
</reference>
<organism evidence="3 4">
    <name type="scientific">Alcaligenes xylosoxydans xylosoxydans</name>
    <name type="common">Achromobacter xylosoxidans</name>
    <dbReference type="NCBI Taxonomy" id="85698"/>
    <lineage>
        <taxon>Bacteria</taxon>
        <taxon>Pseudomonadati</taxon>
        <taxon>Pseudomonadota</taxon>
        <taxon>Betaproteobacteria</taxon>
        <taxon>Burkholderiales</taxon>
        <taxon>Alcaligenaceae</taxon>
        <taxon>Achromobacter</taxon>
    </lineage>
</organism>
<dbReference type="Gene3D" id="3.40.190.10">
    <property type="entry name" value="Periplasmic binding protein-like II"/>
    <property type="match status" value="1"/>
</dbReference>
<dbReference type="AlphaFoldDB" id="A0A424W6C8"/>
<dbReference type="CDD" id="cd07012">
    <property type="entry name" value="PBP2_Bug_TTT"/>
    <property type="match status" value="1"/>
</dbReference>
<evidence type="ECO:0000313" key="3">
    <source>
        <dbReference type="EMBL" id="RPJ88794.1"/>
    </source>
</evidence>
<keyword evidence="2" id="KW-0732">Signal</keyword>
<dbReference type="InterPro" id="IPR005064">
    <property type="entry name" value="BUG"/>
</dbReference>
<dbReference type="InterPro" id="IPR042100">
    <property type="entry name" value="Bug_dom1"/>
</dbReference>
<dbReference type="PANTHER" id="PTHR42928">
    <property type="entry name" value="TRICARBOXYLATE-BINDING PROTEIN"/>
    <property type="match status" value="1"/>
</dbReference>
<dbReference type="OrthoDB" id="8678477at2"/>
<feature type="chain" id="PRO_5019507630" evidence="2">
    <location>
        <begin position="40"/>
        <end position="342"/>
    </location>
</feature>
<gene>
    <name evidence="3" type="ORF">DY367_26160</name>
</gene>
<comment type="similarity">
    <text evidence="1">Belongs to the UPF0065 (bug) family.</text>
</comment>
<proteinExistence type="inferred from homology"/>
<evidence type="ECO:0000313" key="4">
    <source>
        <dbReference type="Proteomes" id="UP000285324"/>
    </source>
</evidence>
<dbReference type="Pfam" id="PF03401">
    <property type="entry name" value="TctC"/>
    <property type="match status" value="1"/>
</dbReference>
<dbReference type="Proteomes" id="UP000285324">
    <property type="component" value="Unassembled WGS sequence"/>
</dbReference>
<dbReference type="RefSeq" id="WP_118934055.1">
    <property type="nucleotide sequence ID" value="NZ_CP061008.1"/>
</dbReference>
<protein>
    <submittedName>
        <fullName evidence="3">Tripartite tricarboxylate transporter substrate binding protein</fullName>
    </submittedName>
</protein>